<sequence>MRLRDLNKKIMSVNTELAKEELILFFFVQVGCIRIPRVSTKYNRERERERERKVIVQVNKELKSIRQFAFLIWELYNFEENEDGIPYNFLKTNLKRPVKNYTNTLKNK</sequence>
<protein>
    <submittedName>
        <fullName evidence="1">Uncharacterized protein</fullName>
    </submittedName>
</protein>
<gene>
    <name evidence="1" type="ORF">BpHYR1_003856</name>
</gene>
<proteinExistence type="predicted"/>
<dbReference type="EMBL" id="REGN01012329">
    <property type="protein sequence ID" value="RMZ95852.1"/>
    <property type="molecule type" value="Genomic_DNA"/>
</dbReference>
<keyword evidence="2" id="KW-1185">Reference proteome</keyword>
<reference evidence="1 2" key="1">
    <citation type="journal article" date="2018" name="Sci. Rep.">
        <title>Genomic signatures of local adaptation to the degree of environmental predictability in rotifers.</title>
        <authorList>
            <person name="Franch-Gras L."/>
            <person name="Hahn C."/>
            <person name="Garcia-Roger E.M."/>
            <person name="Carmona M.J."/>
            <person name="Serra M."/>
            <person name="Gomez A."/>
        </authorList>
    </citation>
    <scope>NUCLEOTIDE SEQUENCE [LARGE SCALE GENOMIC DNA]</scope>
    <source>
        <strain evidence="1">HYR1</strain>
    </source>
</reference>
<dbReference type="AlphaFoldDB" id="A0A3M7P9Y5"/>
<accession>A0A3M7P9Y5</accession>
<name>A0A3M7P9Y5_BRAPC</name>
<evidence type="ECO:0000313" key="1">
    <source>
        <dbReference type="EMBL" id="RMZ95852.1"/>
    </source>
</evidence>
<comment type="caution">
    <text evidence="1">The sequence shown here is derived from an EMBL/GenBank/DDBJ whole genome shotgun (WGS) entry which is preliminary data.</text>
</comment>
<dbReference type="Proteomes" id="UP000276133">
    <property type="component" value="Unassembled WGS sequence"/>
</dbReference>
<organism evidence="1 2">
    <name type="scientific">Brachionus plicatilis</name>
    <name type="common">Marine rotifer</name>
    <name type="synonym">Brachionus muelleri</name>
    <dbReference type="NCBI Taxonomy" id="10195"/>
    <lineage>
        <taxon>Eukaryota</taxon>
        <taxon>Metazoa</taxon>
        <taxon>Spiralia</taxon>
        <taxon>Gnathifera</taxon>
        <taxon>Rotifera</taxon>
        <taxon>Eurotatoria</taxon>
        <taxon>Monogononta</taxon>
        <taxon>Pseudotrocha</taxon>
        <taxon>Ploima</taxon>
        <taxon>Brachionidae</taxon>
        <taxon>Brachionus</taxon>
    </lineage>
</organism>
<evidence type="ECO:0000313" key="2">
    <source>
        <dbReference type="Proteomes" id="UP000276133"/>
    </source>
</evidence>